<organism evidence="2 3">
    <name type="scientific">Kribbella speibonae</name>
    <dbReference type="NCBI Taxonomy" id="1572660"/>
    <lineage>
        <taxon>Bacteria</taxon>
        <taxon>Bacillati</taxon>
        <taxon>Actinomycetota</taxon>
        <taxon>Actinomycetes</taxon>
        <taxon>Propionibacteriales</taxon>
        <taxon>Kribbellaceae</taxon>
        <taxon>Kribbella</taxon>
    </lineage>
</organism>
<evidence type="ECO:0000313" key="2">
    <source>
        <dbReference type="EMBL" id="TCC26640.1"/>
    </source>
</evidence>
<reference evidence="2 3" key="1">
    <citation type="submission" date="2019-02" db="EMBL/GenBank/DDBJ databases">
        <title>Kribbella capetownensis sp. nov. and Kribbella speibonae sp. nov., isolated from soil.</title>
        <authorList>
            <person name="Curtis S.M."/>
            <person name="Norton I."/>
            <person name="Everest G.J."/>
            <person name="Meyers P.R."/>
        </authorList>
    </citation>
    <scope>NUCLEOTIDE SEQUENCE [LARGE SCALE GENOMIC DNA]</scope>
    <source>
        <strain evidence="2 3">SK5</strain>
    </source>
</reference>
<dbReference type="Proteomes" id="UP000292385">
    <property type="component" value="Unassembled WGS sequence"/>
</dbReference>
<gene>
    <name evidence="2" type="ORF">E0H58_00975</name>
</gene>
<dbReference type="RefSeq" id="WP_131459303.1">
    <property type="nucleotide sequence ID" value="NZ_SJJY01000001.1"/>
</dbReference>
<accession>A0ABY2AAG7</accession>
<comment type="caution">
    <text evidence="2">The sequence shown here is derived from an EMBL/GenBank/DDBJ whole genome shotgun (WGS) entry which is preliminary data.</text>
</comment>
<proteinExistence type="predicted"/>
<sequence length="150" mass="16738">MIDDLAKLLDKVSSPADLAVILLSGPLAYLLDAGVDVVHFLPPGYVAVLTASFALGMKKAAEVGTTARRDRQRTEKRRLEVQERVAALDARITEYKLEPDLAVRLRRELDLYEAGITSDTEFDAAFAVLLARFRRYYNEVLDSEVGDPQR</sequence>
<name>A0ABY2AAG7_9ACTN</name>
<keyword evidence="1" id="KW-0175">Coiled coil</keyword>
<feature type="coiled-coil region" evidence="1">
    <location>
        <begin position="71"/>
        <end position="98"/>
    </location>
</feature>
<keyword evidence="3" id="KW-1185">Reference proteome</keyword>
<evidence type="ECO:0000313" key="3">
    <source>
        <dbReference type="Proteomes" id="UP000292385"/>
    </source>
</evidence>
<evidence type="ECO:0000256" key="1">
    <source>
        <dbReference type="SAM" id="Coils"/>
    </source>
</evidence>
<dbReference type="EMBL" id="SJJY01000001">
    <property type="protein sequence ID" value="TCC26640.1"/>
    <property type="molecule type" value="Genomic_DNA"/>
</dbReference>
<protein>
    <submittedName>
        <fullName evidence="2">Uncharacterized protein</fullName>
    </submittedName>
</protein>